<evidence type="ECO:0000313" key="6">
    <source>
        <dbReference type="Proteomes" id="UP000183809"/>
    </source>
</evidence>
<dbReference type="GeneID" id="31018256"/>
<dbReference type="Proteomes" id="UP000183809">
    <property type="component" value="Unassembled WGS sequence"/>
</dbReference>
<organism evidence="5 6">
    <name type="scientific">Diplodia corticola</name>
    <dbReference type="NCBI Taxonomy" id="236234"/>
    <lineage>
        <taxon>Eukaryota</taxon>
        <taxon>Fungi</taxon>
        <taxon>Dikarya</taxon>
        <taxon>Ascomycota</taxon>
        <taxon>Pezizomycotina</taxon>
        <taxon>Dothideomycetes</taxon>
        <taxon>Dothideomycetes incertae sedis</taxon>
        <taxon>Botryosphaeriales</taxon>
        <taxon>Botryosphaeriaceae</taxon>
        <taxon>Diplodia</taxon>
    </lineage>
</organism>
<dbReference type="OrthoDB" id="37659at2759"/>
<evidence type="ECO:0000256" key="2">
    <source>
        <dbReference type="ARBA" id="ARBA00022857"/>
    </source>
</evidence>
<name>A0A1J9QQV3_9PEZI</name>
<comment type="similarity">
    <text evidence="1">Belongs to the short-chain dehydrogenases/reductases (SDR) family.</text>
</comment>
<dbReference type="Gene3D" id="3.40.50.720">
    <property type="entry name" value="NAD(P)-binding Rossmann-like Domain"/>
    <property type="match status" value="1"/>
</dbReference>
<comment type="caution">
    <text evidence="5">The sequence shown here is derived from an EMBL/GenBank/DDBJ whole genome shotgun (WGS) entry which is preliminary data.</text>
</comment>
<evidence type="ECO:0000256" key="1">
    <source>
        <dbReference type="ARBA" id="ARBA00006484"/>
    </source>
</evidence>
<dbReference type="InterPro" id="IPR036291">
    <property type="entry name" value="NAD(P)-bd_dom_sf"/>
</dbReference>
<sequence length="349" mass="36369">MAEIKIRDQDFQNLRGKVIIITGGSSGIGLATVSLALEAGAKVVIGDLNPAPPHVNEHANCTYVPLDVTSWAALSEIFEKAFELHGRIDHVFANAGVGPRTNLLEDKVDSNGKPVEPDYSVIDINLKSVLNTTALALHYMKKQQPAGGSIVLTASASSFQRFPTVDYTTAKHGVLGLLRSLAPTLRLSPAASSLPIRINAIAPQWTATGIVPGAAIRAAGAYCMQPADPARSALYLMASGDGAHARNGALVFSQAVPRRDGSSGTAGDLDDDDDDVVVEYKEIDDGMCREAAALCGVPGPDLGEVLVRMLEARAMRASAEAEAQQQQGGASASASAGPDAAVPPSVRKL</sequence>
<evidence type="ECO:0000256" key="4">
    <source>
        <dbReference type="SAM" id="MobiDB-lite"/>
    </source>
</evidence>
<feature type="compositionally biased region" description="Low complexity" evidence="4">
    <location>
        <begin position="317"/>
        <end position="340"/>
    </location>
</feature>
<proteinExistence type="inferred from homology"/>
<accession>A0A1J9QQV3</accession>
<dbReference type="Pfam" id="PF00106">
    <property type="entry name" value="adh_short"/>
    <property type="match status" value="1"/>
</dbReference>
<dbReference type="PROSITE" id="PS00061">
    <property type="entry name" value="ADH_SHORT"/>
    <property type="match status" value="1"/>
</dbReference>
<keyword evidence="2" id="KW-0521">NADP</keyword>
<protein>
    <submittedName>
        <fullName evidence="5">Short-chain dehydrogenase reductase sdr protein</fullName>
    </submittedName>
</protein>
<dbReference type="EMBL" id="MNUE01000061">
    <property type="protein sequence ID" value="OJD30394.1"/>
    <property type="molecule type" value="Genomic_DNA"/>
</dbReference>
<dbReference type="PRINTS" id="PR00081">
    <property type="entry name" value="GDHRDH"/>
</dbReference>
<dbReference type="PANTHER" id="PTHR43180">
    <property type="entry name" value="3-OXOACYL-(ACYL-CARRIER-PROTEIN) REDUCTASE (AFU_ORTHOLOGUE AFUA_6G11210)"/>
    <property type="match status" value="1"/>
</dbReference>
<dbReference type="AlphaFoldDB" id="A0A1J9QQV3"/>
<dbReference type="InterPro" id="IPR020904">
    <property type="entry name" value="Sc_DH/Rdtase_CS"/>
</dbReference>
<feature type="region of interest" description="Disordered" evidence="4">
    <location>
        <begin position="317"/>
        <end position="349"/>
    </location>
</feature>
<keyword evidence="3" id="KW-0560">Oxidoreductase</keyword>
<gene>
    <name evidence="5" type="ORF">BKCO1_6100029</name>
</gene>
<evidence type="ECO:0000256" key="3">
    <source>
        <dbReference type="ARBA" id="ARBA00023002"/>
    </source>
</evidence>
<dbReference type="SUPFAM" id="SSF51735">
    <property type="entry name" value="NAD(P)-binding Rossmann-fold domains"/>
    <property type="match status" value="1"/>
</dbReference>
<dbReference type="InterPro" id="IPR002347">
    <property type="entry name" value="SDR_fam"/>
</dbReference>
<dbReference type="PANTHER" id="PTHR43180:SF10">
    <property type="entry name" value="NAD(P)-BINDING PROTEIN"/>
    <property type="match status" value="1"/>
</dbReference>
<reference evidence="5 6" key="1">
    <citation type="submission" date="2016-10" db="EMBL/GenBank/DDBJ databases">
        <title>Proteomics and genomics reveal pathogen-plant mechanisms compatible with a hemibiotrophic lifestyle of Diplodia corticola.</title>
        <authorList>
            <person name="Fernandes I."/>
            <person name="De Jonge R."/>
            <person name="Van De Peer Y."/>
            <person name="Devreese B."/>
            <person name="Alves A."/>
            <person name="Esteves A.C."/>
        </authorList>
    </citation>
    <scope>NUCLEOTIDE SEQUENCE [LARGE SCALE GENOMIC DNA]</scope>
    <source>
        <strain evidence="5 6">CBS 112549</strain>
    </source>
</reference>
<keyword evidence="6" id="KW-1185">Reference proteome</keyword>
<evidence type="ECO:0000313" key="5">
    <source>
        <dbReference type="EMBL" id="OJD30394.1"/>
    </source>
</evidence>
<dbReference type="RefSeq" id="XP_020126654.1">
    <property type="nucleotide sequence ID" value="XM_020277995.1"/>
</dbReference>
<dbReference type="GO" id="GO:0016491">
    <property type="term" value="F:oxidoreductase activity"/>
    <property type="evidence" value="ECO:0007669"/>
    <property type="project" value="UniProtKB-KW"/>
</dbReference>
<dbReference type="STRING" id="236234.A0A1J9QQV3"/>